<name>A0A2S4HEK1_9GAMM</name>
<reference evidence="3" key="1">
    <citation type="submission" date="2018-01" db="EMBL/GenBank/DDBJ databases">
        <authorList>
            <person name="Yu X.-D."/>
        </authorList>
    </citation>
    <scope>NUCLEOTIDE SEQUENCE</scope>
    <source>
        <strain evidence="3">ZX-21</strain>
    </source>
</reference>
<keyword evidence="1" id="KW-0812">Transmembrane</keyword>
<comment type="caution">
    <text evidence="3">The sequence shown here is derived from an EMBL/GenBank/DDBJ whole genome shotgun (WGS) entry which is preliminary data.</text>
</comment>
<feature type="domain" description="VanZ-like" evidence="2">
    <location>
        <begin position="34"/>
        <end position="109"/>
    </location>
</feature>
<dbReference type="NCBIfam" id="NF037970">
    <property type="entry name" value="vanZ_1"/>
    <property type="match status" value="1"/>
</dbReference>
<dbReference type="RefSeq" id="WP_103684583.1">
    <property type="nucleotide sequence ID" value="NZ_PQGG01000028.1"/>
</dbReference>
<organism evidence="3 4">
    <name type="scientific">Zhongshania marina</name>
    <dbReference type="NCBI Taxonomy" id="2304603"/>
    <lineage>
        <taxon>Bacteria</taxon>
        <taxon>Pseudomonadati</taxon>
        <taxon>Pseudomonadota</taxon>
        <taxon>Gammaproteobacteria</taxon>
        <taxon>Cellvibrionales</taxon>
        <taxon>Spongiibacteraceae</taxon>
        <taxon>Zhongshania</taxon>
    </lineage>
</organism>
<evidence type="ECO:0000259" key="2">
    <source>
        <dbReference type="Pfam" id="PF04892"/>
    </source>
</evidence>
<dbReference type="PANTHER" id="PTHR28008:SF1">
    <property type="entry name" value="DOMAIN PROTEIN, PUTATIVE (AFU_ORTHOLOGUE AFUA_3G10980)-RELATED"/>
    <property type="match status" value="1"/>
</dbReference>
<accession>A0A2S4HEK1</accession>
<feature type="transmembrane region" description="Helical" evidence="1">
    <location>
        <begin position="93"/>
        <end position="111"/>
    </location>
</feature>
<dbReference type="OrthoDB" id="5739642at2"/>
<protein>
    <recommendedName>
        <fullName evidence="2">VanZ-like domain-containing protein</fullName>
    </recommendedName>
</protein>
<dbReference type="Proteomes" id="UP000237222">
    <property type="component" value="Unassembled WGS sequence"/>
</dbReference>
<evidence type="ECO:0000313" key="4">
    <source>
        <dbReference type="Proteomes" id="UP000237222"/>
    </source>
</evidence>
<dbReference type="EMBL" id="PQGG01000028">
    <property type="protein sequence ID" value="POP52398.1"/>
    <property type="molecule type" value="Genomic_DNA"/>
</dbReference>
<dbReference type="Pfam" id="PF04892">
    <property type="entry name" value="VanZ"/>
    <property type="match status" value="1"/>
</dbReference>
<dbReference type="PANTHER" id="PTHR28008">
    <property type="entry name" value="DOMAIN PROTEIN, PUTATIVE (AFU_ORTHOLOGUE AFUA_3G10980)-RELATED"/>
    <property type="match status" value="1"/>
</dbReference>
<feature type="transmembrane region" description="Helical" evidence="1">
    <location>
        <begin position="39"/>
        <end position="56"/>
    </location>
</feature>
<evidence type="ECO:0000313" key="3">
    <source>
        <dbReference type="EMBL" id="POP52398.1"/>
    </source>
</evidence>
<keyword evidence="1" id="KW-1133">Transmembrane helix</keyword>
<gene>
    <name evidence="3" type="ORF">C0068_11225</name>
</gene>
<evidence type="ECO:0000256" key="1">
    <source>
        <dbReference type="SAM" id="Phobius"/>
    </source>
</evidence>
<dbReference type="AlphaFoldDB" id="A0A2S4HEK1"/>
<proteinExistence type="predicted"/>
<dbReference type="InterPro" id="IPR006976">
    <property type="entry name" value="VanZ-like"/>
</dbReference>
<sequence>MTTKDRLHCILVFIYGACIAALSLLPSDEAISFNIWDKAQHFAAYAVFMIMAFPIGKSRNAHLRTALGIICFSIFIEYAQQFSPGRDTSIGDAIANSLGVICGYLFSRWLAKIYRSRGKKTATSN</sequence>
<feature type="transmembrane region" description="Helical" evidence="1">
    <location>
        <begin position="7"/>
        <end position="27"/>
    </location>
</feature>
<keyword evidence="1" id="KW-0472">Membrane</keyword>
<feature type="transmembrane region" description="Helical" evidence="1">
    <location>
        <begin position="63"/>
        <end position="81"/>
    </location>
</feature>